<sequence>MFNIQQGTRSGLTYETMGLKGFARMLGGGRDCIGKRADLGDIGFERFRKDGTVWENEPGTFLGGGAPWEKNLLF</sequence>
<dbReference type="EMBL" id="JAWDGP010006886">
    <property type="protein sequence ID" value="KAK3733678.1"/>
    <property type="molecule type" value="Genomic_DNA"/>
</dbReference>
<reference evidence="1" key="1">
    <citation type="journal article" date="2023" name="G3 (Bethesda)">
        <title>A reference genome for the long-term kleptoplast-retaining sea slug Elysia crispata morphotype clarki.</title>
        <authorList>
            <person name="Eastman K.E."/>
            <person name="Pendleton A.L."/>
            <person name="Shaikh M.A."/>
            <person name="Suttiyut T."/>
            <person name="Ogas R."/>
            <person name="Tomko P."/>
            <person name="Gavelis G."/>
            <person name="Widhalm J.R."/>
            <person name="Wisecaver J.H."/>
        </authorList>
    </citation>
    <scope>NUCLEOTIDE SEQUENCE</scope>
    <source>
        <strain evidence="1">ECLA1</strain>
    </source>
</reference>
<proteinExistence type="predicted"/>
<gene>
    <name evidence="1" type="ORF">RRG08_004011</name>
</gene>
<keyword evidence="2" id="KW-1185">Reference proteome</keyword>
<evidence type="ECO:0000313" key="1">
    <source>
        <dbReference type="EMBL" id="KAK3733678.1"/>
    </source>
</evidence>
<protein>
    <submittedName>
        <fullName evidence="1">Uncharacterized protein</fullName>
    </submittedName>
</protein>
<comment type="caution">
    <text evidence="1">The sequence shown here is derived from an EMBL/GenBank/DDBJ whole genome shotgun (WGS) entry which is preliminary data.</text>
</comment>
<organism evidence="1 2">
    <name type="scientific">Elysia crispata</name>
    <name type="common">lettuce slug</name>
    <dbReference type="NCBI Taxonomy" id="231223"/>
    <lineage>
        <taxon>Eukaryota</taxon>
        <taxon>Metazoa</taxon>
        <taxon>Spiralia</taxon>
        <taxon>Lophotrochozoa</taxon>
        <taxon>Mollusca</taxon>
        <taxon>Gastropoda</taxon>
        <taxon>Heterobranchia</taxon>
        <taxon>Euthyneura</taxon>
        <taxon>Panpulmonata</taxon>
        <taxon>Sacoglossa</taxon>
        <taxon>Placobranchoidea</taxon>
        <taxon>Plakobranchidae</taxon>
        <taxon>Elysia</taxon>
    </lineage>
</organism>
<name>A0AAE0Y6Z8_9GAST</name>
<evidence type="ECO:0000313" key="2">
    <source>
        <dbReference type="Proteomes" id="UP001283361"/>
    </source>
</evidence>
<accession>A0AAE0Y6Z8</accession>
<dbReference type="Proteomes" id="UP001283361">
    <property type="component" value="Unassembled WGS sequence"/>
</dbReference>
<dbReference type="AlphaFoldDB" id="A0AAE0Y6Z8"/>